<dbReference type="AlphaFoldDB" id="A0A2S7F1Q6"/>
<reference evidence="2" key="1">
    <citation type="submission" date="2016-08" db="EMBL/GenBank/DDBJ databases">
        <authorList>
            <person name="Merda D."/>
            <person name="Briand M."/>
            <person name="Taghouti G."/>
            <person name="Carrere S."/>
            <person name="Gouzy J."/>
            <person name="Portier P."/>
            <person name="Jacques M.-A."/>
            <person name="Fischer-Le Saux M."/>
        </authorList>
    </citation>
    <scope>NUCLEOTIDE SEQUENCE [LARGE SCALE GENOMIC DNA]</scope>
    <source>
        <strain evidence="2">CFBP1156</strain>
    </source>
</reference>
<dbReference type="EMBL" id="MDEG01000002">
    <property type="protein sequence ID" value="PPU99303.1"/>
    <property type="molecule type" value="Genomic_DNA"/>
</dbReference>
<comment type="caution">
    <text evidence="1">The sequence shown here is derived from an EMBL/GenBank/DDBJ whole genome shotgun (WGS) entry which is preliminary data.</text>
</comment>
<proteinExistence type="predicted"/>
<gene>
    <name evidence="1" type="ORF">XhyaCFBP1156_03265</name>
</gene>
<accession>A0A2S7F1Q6</accession>
<protein>
    <submittedName>
        <fullName evidence="1">Uncharacterized protein</fullName>
    </submittedName>
</protein>
<name>A0A2S7F1Q6_9XANT</name>
<dbReference type="Proteomes" id="UP000238261">
    <property type="component" value="Unassembled WGS sequence"/>
</dbReference>
<evidence type="ECO:0000313" key="1">
    <source>
        <dbReference type="EMBL" id="PPU99303.1"/>
    </source>
</evidence>
<organism evidence="1 2">
    <name type="scientific">Xanthomonas hyacinthi</name>
    <dbReference type="NCBI Taxonomy" id="56455"/>
    <lineage>
        <taxon>Bacteria</taxon>
        <taxon>Pseudomonadati</taxon>
        <taxon>Pseudomonadota</taxon>
        <taxon>Gammaproteobacteria</taxon>
        <taxon>Lysobacterales</taxon>
        <taxon>Lysobacteraceae</taxon>
        <taxon>Xanthomonas</taxon>
    </lineage>
</organism>
<sequence length="59" mass="6528">MEVVKSEGAASGGKEEVLSFLEAPFLDDGHFGFWFQRLKIRKGGNVVARPLSDSIQFND</sequence>
<keyword evidence="2" id="KW-1185">Reference proteome</keyword>
<evidence type="ECO:0000313" key="2">
    <source>
        <dbReference type="Proteomes" id="UP000238261"/>
    </source>
</evidence>